<dbReference type="EnsemblPlants" id="AET4Gv20247800.4">
    <property type="protein sequence ID" value="AET4Gv20247800.4"/>
    <property type="gene ID" value="AET4Gv20247800"/>
</dbReference>
<dbReference type="GO" id="GO:0008312">
    <property type="term" value="F:7S RNA binding"/>
    <property type="evidence" value="ECO:0007669"/>
    <property type="project" value="InterPro"/>
</dbReference>
<evidence type="ECO:0000256" key="1">
    <source>
        <dbReference type="SAM" id="MobiDB-lite"/>
    </source>
</evidence>
<evidence type="ECO:0000313" key="4">
    <source>
        <dbReference type="Proteomes" id="UP000015105"/>
    </source>
</evidence>
<organism evidence="3 4">
    <name type="scientific">Aegilops tauschii subsp. strangulata</name>
    <name type="common">Goatgrass</name>
    <dbReference type="NCBI Taxonomy" id="200361"/>
    <lineage>
        <taxon>Eukaryota</taxon>
        <taxon>Viridiplantae</taxon>
        <taxon>Streptophyta</taxon>
        <taxon>Embryophyta</taxon>
        <taxon>Tracheophyta</taxon>
        <taxon>Spermatophyta</taxon>
        <taxon>Magnoliopsida</taxon>
        <taxon>Liliopsida</taxon>
        <taxon>Poales</taxon>
        <taxon>Poaceae</taxon>
        <taxon>BOP clade</taxon>
        <taxon>Pooideae</taxon>
        <taxon>Triticodae</taxon>
        <taxon>Triticeae</taxon>
        <taxon>Triticinae</taxon>
        <taxon>Aegilops</taxon>
    </lineage>
</organism>
<dbReference type="Gramene" id="AET4Gv20247800.4">
    <property type="protein sequence ID" value="AET4Gv20247800.4"/>
    <property type="gene ID" value="AET4Gv20247800"/>
</dbReference>
<dbReference type="InterPro" id="IPR004125">
    <property type="entry name" value="Signal_recog_particle_SRP54_M"/>
</dbReference>
<reference evidence="4" key="2">
    <citation type="journal article" date="2017" name="Nat. Plants">
        <title>The Aegilops tauschii genome reveals multiple impacts of transposons.</title>
        <authorList>
            <person name="Zhao G."/>
            <person name="Zou C."/>
            <person name="Li K."/>
            <person name="Wang K."/>
            <person name="Li T."/>
            <person name="Gao L."/>
            <person name="Zhang X."/>
            <person name="Wang H."/>
            <person name="Yang Z."/>
            <person name="Liu X."/>
            <person name="Jiang W."/>
            <person name="Mao L."/>
            <person name="Kong X."/>
            <person name="Jiao Y."/>
            <person name="Jia J."/>
        </authorList>
    </citation>
    <scope>NUCLEOTIDE SEQUENCE [LARGE SCALE GENOMIC DNA]</scope>
    <source>
        <strain evidence="4">cv. AL8/78</strain>
    </source>
</reference>
<feature type="compositionally biased region" description="Basic and acidic residues" evidence="1">
    <location>
        <begin position="31"/>
        <end position="50"/>
    </location>
</feature>
<sequence length="124" mass="14464">VTPAQIREAEKNVKFMESMINVMTADERERPELLAESRERRRRVAKDAGKTEQQVSQLVSQLFQMRTRMQKMMAGMQGKDTPDMENLAESIKAEEQAAVATGKRRRKYGNLRQRDLDSMRGYRR</sequence>
<dbReference type="Pfam" id="PF02978">
    <property type="entry name" value="SRP_SPB"/>
    <property type="match status" value="1"/>
</dbReference>
<reference evidence="3" key="5">
    <citation type="journal article" date="2021" name="G3 (Bethesda)">
        <title>Aegilops tauschii genome assembly Aet v5.0 features greater sequence contiguity and improved annotation.</title>
        <authorList>
            <person name="Wang L."/>
            <person name="Zhu T."/>
            <person name="Rodriguez J.C."/>
            <person name="Deal K.R."/>
            <person name="Dubcovsky J."/>
            <person name="McGuire P.E."/>
            <person name="Lux T."/>
            <person name="Spannagl M."/>
            <person name="Mayer K.F.X."/>
            <person name="Baldrich P."/>
            <person name="Meyers B.C."/>
            <person name="Huo N."/>
            <person name="Gu Y.Q."/>
            <person name="Zhou H."/>
            <person name="Devos K.M."/>
            <person name="Bennetzen J.L."/>
            <person name="Unver T."/>
            <person name="Budak H."/>
            <person name="Gulick P.J."/>
            <person name="Galiba G."/>
            <person name="Kalapos B."/>
            <person name="Nelson D.R."/>
            <person name="Li P."/>
            <person name="You F.M."/>
            <person name="Luo M.C."/>
            <person name="Dvorak J."/>
        </authorList>
    </citation>
    <scope>NUCLEOTIDE SEQUENCE [LARGE SCALE GENOMIC DNA]</scope>
    <source>
        <strain evidence="3">cv. AL8/78</strain>
    </source>
</reference>
<dbReference type="InterPro" id="IPR036891">
    <property type="entry name" value="Signal_recog_part_SRP54_M_sf"/>
</dbReference>
<evidence type="ECO:0000259" key="2">
    <source>
        <dbReference type="Pfam" id="PF02978"/>
    </source>
</evidence>
<dbReference type="Gene3D" id="1.10.260.30">
    <property type="entry name" value="Signal recognition particle, SRP54 subunit, M-domain"/>
    <property type="match status" value="1"/>
</dbReference>
<reference evidence="4" key="1">
    <citation type="journal article" date="2014" name="Science">
        <title>Ancient hybridizations among the ancestral genomes of bread wheat.</title>
        <authorList>
            <consortium name="International Wheat Genome Sequencing Consortium,"/>
            <person name="Marcussen T."/>
            <person name="Sandve S.R."/>
            <person name="Heier L."/>
            <person name="Spannagl M."/>
            <person name="Pfeifer M."/>
            <person name="Jakobsen K.S."/>
            <person name="Wulff B.B."/>
            <person name="Steuernagel B."/>
            <person name="Mayer K.F."/>
            <person name="Olsen O.A."/>
        </authorList>
    </citation>
    <scope>NUCLEOTIDE SEQUENCE [LARGE SCALE GENOMIC DNA]</scope>
    <source>
        <strain evidence="4">cv. AL8/78</strain>
    </source>
</reference>
<feature type="compositionally biased region" description="Basic and acidic residues" evidence="1">
    <location>
        <begin position="112"/>
        <end position="124"/>
    </location>
</feature>
<name>A0A453HNA9_AEGTS</name>
<protein>
    <recommendedName>
        <fullName evidence="2">Signal recognition particle SRP54 subunit M-domain domain-containing protein</fullName>
    </recommendedName>
</protein>
<feature type="region of interest" description="Disordered" evidence="1">
    <location>
        <begin position="95"/>
        <end position="124"/>
    </location>
</feature>
<dbReference type="GO" id="GO:0048500">
    <property type="term" value="C:signal recognition particle"/>
    <property type="evidence" value="ECO:0007669"/>
    <property type="project" value="InterPro"/>
</dbReference>
<evidence type="ECO:0000313" key="3">
    <source>
        <dbReference type="EnsemblPlants" id="AET4Gv20247800.4"/>
    </source>
</evidence>
<reference evidence="3" key="4">
    <citation type="submission" date="2019-03" db="UniProtKB">
        <authorList>
            <consortium name="EnsemblPlants"/>
        </authorList>
    </citation>
    <scope>IDENTIFICATION</scope>
</reference>
<accession>A0A453HNA9</accession>
<reference evidence="3" key="3">
    <citation type="journal article" date="2017" name="Nature">
        <title>Genome sequence of the progenitor of the wheat D genome Aegilops tauschii.</title>
        <authorList>
            <person name="Luo M.C."/>
            <person name="Gu Y.Q."/>
            <person name="Puiu D."/>
            <person name="Wang H."/>
            <person name="Twardziok S.O."/>
            <person name="Deal K.R."/>
            <person name="Huo N."/>
            <person name="Zhu T."/>
            <person name="Wang L."/>
            <person name="Wang Y."/>
            <person name="McGuire P.E."/>
            <person name="Liu S."/>
            <person name="Long H."/>
            <person name="Ramasamy R.K."/>
            <person name="Rodriguez J.C."/>
            <person name="Van S.L."/>
            <person name="Yuan L."/>
            <person name="Wang Z."/>
            <person name="Xia Z."/>
            <person name="Xiao L."/>
            <person name="Anderson O.D."/>
            <person name="Ouyang S."/>
            <person name="Liang Y."/>
            <person name="Zimin A.V."/>
            <person name="Pertea G."/>
            <person name="Qi P."/>
            <person name="Bennetzen J.L."/>
            <person name="Dai X."/>
            <person name="Dawson M.W."/>
            <person name="Muller H.G."/>
            <person name="Kugler K."/>
            <person name="Rivarola-Duarte L."/>
            <person name="Spannagl M."/>
            <person name="Mayer K.F.X."/>
            <person name="Lu F.H."/>
            <person name="Bevan M.W."/>
            <person name="Leroy P."/>
            <person name="Li P."/>
            <person name="You F.M."/>
            <person name="Sun Q."/>
            <person name="Liu Z."/>
            <person name="Lyons E."/>
            <person name="Wicker T."/>
            <person name="Salzberg S.L."/>
            <person name="Devos K.M."/>
            <person name="Dvorak J."/>
        </authorList>
    </citation>
    <scope>NUCLEOTIDE SEQUENCE [LARGE SCALE GENOMIC DNA]</scope>
    <source>
        <strain evidence="3">cv. AL8/78</strain>
    </source>
</reference>
<dbReference type="AlphaFoldDB" id="A0A453HNA9"/>
<feature type="domain" description="Signal recognition particle SRP54 subunit M-domain" evidence="2">
    <location>
        <begin position="9"/>
        <end position="69"/>
    </location>
</feature>
<dbReference type="SUPFAM" id="SSF47446">
    <property type="entry name" value="Signal peptide-binding domain"/>
    <property type="match status" value="1"/>
</dbReference>
<dbReference type="Proteomes" id="UP000015105">
    <property type="component" value="Chromosome 4D"/>
</dbReference>
<proteinExistence type="predicted"/>
<keyword evidence="4" id="KW-1185">Reference proteome</keyword>
<dbReference type="GO" id="GO:0006614">
    <property type="term" value="P:SRP-dependent cotranslational protein targeting to membrane"/>
    <property type="evidence" value="ECO:0007669"/>
    <property type="project" value="InterPro"/>
</dbReference>
<feature type="region of interest" description="Disordered" evidence="1">
    <location>
        <begin position="31"/>
        <end position="56"/>
    </location>
</feature>